<dbReference type="SUPFAM" id="SSF48452">
    <property type="entry name" value="TPR-like"/>
    <property type="match status" value="1"/>
</dbReference>
<gene>
    <name evidence="3" type="ORF">ACIP2Z_29915</name>
</gene>
<proteinExistence type="predicted"/>
<dbReference type="EMBL" id="JBIVGG010000014">
    <property type="protein sequence ID" value="MFJ4083164.1"/>
    <property type="molecule type" value="Genomic_DNA"/>
</dbReference>
<feature type="domain" description="Peptidase S74" evidence="2">
    <location>
        <begin position="600"/>
        <end position="642"/>
    </location>
</feature>
<dbReference type="InterPro" id="IPR053137">
    <property type="entry name" value="NLR-like"/>
</dbReference>
<dbReference type="InterPro" id="IPR011990">
    <property type="entry name" value="TPR-like_helical_dom_sf"/>
</dbReference>
<dbReference type="Pfam" id="PF13374">
    <property type="entry name" value="TPR_10"/>
    <property type="match status" value="2"/>
</dbReference>
<feature type="compositionally biased region" description="Basic residues" evidence="1">
    <location>
        <begin position="551"/>
        <end position="562"/>
    </location>
</feature>
<comment type="caution">
    <text evidence="3">The sequence shown here is derived from an EMBL/GenBank/DDBJ whole genome shotgun (WGS) entry which is preliminary data.</text>
</comment>
<evidence type="ECO:0000256" key="1">
    <source>
        <dbReference type="SAM" id="MobiDB-lite"/>
    </source>
</evidence>
<name>A0ABW8FM97_9ACTN</name>
<accession>A0ABW8FM97</accession>
<evidence type="ECO:0000259" key="2">
    <source>
        <dbReference type="Pfam" id="PF13884"/>
    </source>
</evidence>
<dbReference type="PANTHER" id="PTHR46082:SF6">
    <property type="entry name" value="AAA+ ATPASE DOMAIN-CONTAINING PROTEIN-RELATED"/>
    <property type="match status" value="1"/>
</dbReference>
<reference evidence="3 4" key="1">
    <citation type="submission" date="2024-10" db="EMBL/GenBank/DDBJ databases">
        <title>The Natural Products Discovery Center: Release of the First 8490 Sequenced Strains for Exploring Actinobacteria Biosynthetic Diversity.</title>
        <authorList>
            <person name="Kalkreuter E."/>
            <person name="Kautsar S.A."/>
            <person name="Yang D."/>
            <person name="Bader C.D."/>
            <person name="Teijaro C.N."/>
            <person name="Fluegel L."/>
            <person name="Davis C.M."/>
            <person name="Simpson J.R."/>
            <person name="Lauterbach L."/>
            <person name="Steele A.D."/>
            <person name="Gui C."/>
            <person name="Meng S."/>
            <person name="Li G."/>
            <person name="Viehrig K."/>
            <person name="Ye F."/>
            <person name="Su P."/>
            <person name="Kiefer A.F."/>
            <person name="Nichols A."/>
            <person name="Cepeda A.J."/>
            <person name="Yan W."/>
            <person name="Fan B."/>
            <person name="Jiang Y."/>
            <person name="Adhikari A."/>
            <person name="Zheng C.-J."/>
            <person name="Schuster L."/>
            <person name="Cowan T.M."/>
            <person name="Smanski M.J."/>
            <person name="Chevrette M.G."/>
            <person name="De Carvalho L.P.S."/>
            <person name="Shen B."/>
        </authorList>
    </citation>
    <scope>NUCLEOTIDE SEQUENCE [LARGE SCALE GENOMIC DNA]</scope>
    <source>
        <strain evidence="3 4">NPDC089932</strain>
    </source>
</reference>
<dbReference type="InterPro" id="IPR030392">
    <property type="entry name" value="S74_ICA"/>
</dbReference>
<keyword evidence="4" id="KW-1185">Reference proteome</keyword>
<dbReference type="Proteomes" id="UP001617511">
    <property type="component" value="Unassembled WGS sequence"/>
</dbReference>
<dbReference type="Gene3D" id="1.25.40.10">
    <property type="entry name" value="Tetratricopeptide repeat domain"/>
    <property type="match status" value="3"/>
</dbReference>
<feature type="region of interest" description="Disordered" evidence="1">
    <location>
        <begin position="540"/>
        <end position="576"/>
    </location>
</feature>
<dbReference type="RefSeq" id="WP_402074874.1">
    <property type="nucleotide sequence ID" value="NZ_JBIVGG010000014.1"/>
</dbReference>
<protein>
    <submittedName>
        <fullName evidence="3">Tetratricopeptide repeat protein</fullName>
    </submittedName>
</protein>
<dbReference type="PANTHER" id="PTHR46082">
    <property type="entry name" value="ATP/GTP-BINDING PROTEIN-RELATED"/>
    <property type="match status" value="1"/>
</dbReference>
<organism evidence="3 4">
    <name type="scientific">Streptomyces iakyrus</name>
    <dbReference type="NCBI Taxonomy" id="68219"/>
    <lineage>
        <taxon>Bacteria</taxon>
        <taxon>Bacillati</taxon>
        <taxon>Actinomycetota</taxon>
        <taxon>Actinomycetes</taxon>
        <taxon>Kitasatosporales</taxon>
        <taxon>Streptomycetaceae</taxon>
        <taxon>Streptomyces</taxon>
    </lineage>
</organism>
<sequence length="688" mass="74984">MQTWRHFRAELARLMREGDVTVAQVVKASRPARGAPGPSFTIGRETLYGYLRDREAGVGNGDWHTVEALLRCIDSLARGKGRALDIDYAHWEESWQNLRDRQGTSGTRQDREFTPRLSADTWIGGWDGAADAVLACSSAQEFVVWPAGQERLDALAQAVARLSAACEPELARDAAARLVAGADAELGEASPKTLAARHALAFWTGHTQDVRRALELTTDLHADCSRHLGPDHILTRLAALRRALWLGHMGRWHEANRLYAQTARSEAAHPDRDRTLWLLARWGMARTGGRSGNWIHAHIELDQLLPDMITAFGPDDPAALAARHSHAWAAARAGDHDTACALLARLADQADAAVGPGHPTSLRIRISLAYWAQRCGSAEDALSMATAVRKRCEALLGPDHPLSIEAAEVEALCRLDADPDTAIDDLRDVASRRKRHLGHGHPQTVQAWSNYAAVRATIDGPLPVLGLFRDLARDGAQALGEDHPETLRVRMNLAIATLETEGAAAARPLCARVVESLRRVLGDEHPETVLGRELLQEIDREERLGPDPGPGRRRSVHSRRSYGLHGEGGGNGSDRALKCDIDPVLWPPDPDAGTEATGDDSTTDGYAVLRAVAALPVSTWSYRGEEGVRHLGPMAQDWYAALGLGADDRTIHPIDANGVSVVAVQALYRMVRGLQDEVSRLGKRLDDR</sequence>
<dbReference type="Pfam" id="PF13884">
    <property type="entry name" value="Peptidase_S74"/>
    <property type="match status" value="1"/>
</dbReference>
<evidence type="ECO:0000313" key="4">
    <source>
        <dbReference type="Proteomes" id="UP001617511"/>
    </source>
</evidence>
<evidence type="ECO:0000313" key="3">
    <source>
        <dbReference type="EMBL" id="MFJ4083164.1"/>
    </source>
</evidence>